<evidence type="ECO:0000313" key="3">
    <source>
        <dbReference type="Proteomes" id="UP000286931"/>
    </source>
</evidence>
<dbReference type="AlphaFoldDB" id="A0A401YQN5"/>
<sequence>MAQTIASVCDWCDMHGILDVPAITSHSLSLDGPARRVDLCARCEIALSDVAALYDRGQKLPEAHSGVAGFTGGVTEGSATDAGSFPSVSDRDAPGAGSTDVRSAGEGRALGGSSTGKPEVVCPLPHRSTRGGPMAIAYAHRTSHADMVHEGAKVWDIRWSDPAGILTHRCVVHEPCVARDVAFTTAKGLTAHINSCRLPRIAKRDTDRGATAL</sequence>
<evidence type="ECO:0000256" key="1">
    <source>
        <dbReference type="SAM" id="MobiDB-lite"/>
    </source>
</evidence>
<dbReference type="EMBL" id="BIFH01000022">
    <property type="protein sequence ID" value="GCD96928.1"/>
    <property type="molecule type" value="Genomic_DNA"/>
</dbReference>
<comment type="caution">
    <text evidence="2">The sequence shown here is derived from an EMBL/GenBank/DDBJ whole genome shotgun (WGS) entry which is preliminary data.</text>
</comment>
<reference evidence="2 3" key="1">
    <citation type="submission" date="2018-12" db="EMBL/GenBank/DDBJ databases">
        <title>Draft genome sequence of Embleya hyalina NBRC 13850T.</title>
        <authorList>
            <person name="Komaki H."/>
            <person name="Hosoyama A."/>
            <person name="Kimura A."/>
            <person name="Ichikawa N."/>
            <person name="Tamura T."/>
        </authorList>
    </citation>
    <scope>NUCLEOTIDE SEQUENCE [LARGE SCALE GENOMIC DNA]</scope>
    <source>
        <strain evidence="2 3">NBRC 13850</strain>
    </source>
</reference>
<dbReference type="Proteomes" id="UP000286931">
    <property type="component" value="Unassembled WGS sequence"/>
</dbReference>
<evidence type="ECO:0000313" key="2">
    <source>
        <dbReference type="EMBL" id="GCD96928.1"/>
    </source>
</evidence>
<keyword evidence="3" id="KW-1185">Reference proteome</keyword>
<organism evidence="2 3">
    <name type="scientific">Embleya hyalina</name>
    <dbReference type="NCBI Taxonomy" id="516124"/>
    <lineage>
        <taxon>Bacteria</taxon>
        <taxon>Bacillati</taxon>
        <taxon>Actinomycetota</taxon>
        <taxon>Actinomycetes</taxon>
        <taxon>Kitasatosporales</taxon>
        <taxon>Streptomycetaceae</taxon>
        <taxon>Embleya</taxon>
    </lineage>
</organism>
<dbReference type="OrthoDB" id="4352813at2"/>
<proteinExistence type="predicted"/>
<gene>
    <name evidence="2" type="ORF">EHYA_04615</name>
</gene>
<dbReference type="RefSeq" id="WP_126638953.1">
    <property type="nucleotide sequence ID" value="NZ_BIFH01000022.1"/>
</dbReference>
<feature type="region of interest" description="Disordered" evidence="1">
    <location>
        <begin position="79"/>
        <end position="126"/>
    </location>
</feature>
<accession>A0A401YQN5</accession>
<protein>
    <submittedName>
        <fullName evidence="2">Uncharacterized protein</fullName>
    </submittedName>
</protein>
<name>A0A401YQN5_9ACTN</name>